<dbReference type="EMBL" id="UOFW01000133">
    <property type="protein sequence ID" value="VAX05324.1"/>
    <property type="molecule type" value="Genomic_DNA"/>
</dbReference>
<accession>A0A3B1B003</accession>
<dbReference type="InterPro" id="IPR000683">
    <property type="entry name" value="Gfo/Idh/MocA-like_OxRdtase_N"/>
</dbReference>
<feature type="domain" description="Gfo/Idh/MocA-like oxidoreductase N-terminal" evidence="1">
    <location>
        <begin position="35"/>
        <end position="129"/>
    </location>
</feature>
<dbReference type="SUPFAM" id="SSF55347">
    <property type="entry name" value="Glyceraldehyde-3-phosphate dehydrogenase-like, C-terminal domain"/>
    <property type="match status" value="1"/>
</dbReference>
<reference evidence="2" key="1">
    <citation type="submission" date="2018-06" db="EMBL/GenBank/DDBJ databases">
        <authorList>
            <person name="Zhirakovskaya E."/>
        </authorList>
    </citation>
    <scope>NUCLEOTIDE SEQUENCE</scope>
</reference>
<organism evidence="2">
    <name type="scientific">hydrothermal vent metagenome</name>
    <dbReference type="NCBI Taxonomy" id="652676"/>
    <lineage>
        <taxon>unclassified sequences</taxon>
        <taxon>metagenomes</taxon>
        <taxon>ecological metagenomes</taxon>
    </lineage>
</organism>
<sequence length="315" mass="34996">MIENPKEDFSLLIIGCGAIAGGYDQGDIKGPNILTHAKAFKAHAGFNLAGCLDTDLKIAQNFADIWGVNKAYESFEQAMRDRNFDIVSICTPAPSHELYLRKLQNYNVRLIFCEKPIADNLKAAREIAAFYPDNMAVNYIRRFDPEIRQLAKDIQDNKYGSFISGKALYNKGLYNNGSHMTDLIHMLLGPVVVKAASGIIYDFWPDDPTISAKLETANSGQIDLIGSDMRSGMVFDLELIFDQAIISLTDFSQTIAIKPQNGPKKITKTMQNREMFNAVSNIYDHLTQGAALQSKARNGLLALETCDDIRRMAGL</sequence>
<gene>
    <name evidence="2" type="ORF">MNBD_ALPHA03-109</name>
</gene>
<proteinExistence type="predicted"/>
<dbReference type="PANTHER" id="PTHR43249">
    <property type="entry name" value="UDP-N-ACETYL-2-AMINO-2-DEOXY-D-GLUCURONATE OXIDASE"/>
    <property type="match status" value="1"/>
</dbReference>
<evidence type="ECO:0000313" key="2">
    <source>
        <dbReference type="EMBL" id="VAX05324.1"/>
    </source>
</evidence>
<evidence type="ECO:0000259" key="1">
    <source>
        <dbReference type="Pfam" id="PF01408"/>
    </source>
</evidence>
<dbReference type="InterPro" id="IPR052515">
    <property type="entry name" value="Gfo/Idh/MocA_Oxidoreductase"/>
</dbReference>
<dbReference type="AlphaFoldDB" id="A0A3B1B003"/>
<dbReference type="SUPFAM" id="SSF51735">
    <property type="entry name" value="NAD(P)-binding Rossmann-fold domains"/>
    <property type="match status" value="1"/>
</dbReference>
<dbReference type="PANTHER" id="PTHR43249:SF1">
    <property type="entry name" value="D-GLUCOSIDE 3-DEHYDROGENASE"/>
    <property type="match status" value="1"/>
</dbReference>
<dbReference type="InterPro" id="IPR036291">
    <property type="entry name" value="NAD(P)-bd_dom_sf"/>
</dbReference>
<dbReference type="Gene3D" id="3.40.50.720">
    <property type="entry name" value="NAD(P)-binding Rossmann-like Domain"/>
    <property type="match status" value="1"/>
</dbReference>
<dbReference type="Gene3D" id="3.30.360.10">
    <property type="entry name" value="Dihydrodipicolinate Reductase, domain 2"/>
    <property type="match status" value="1"/>
</dbReference>
<name>A0A3B1B003_9ZZZZ</name>
<dbReference type="Pfam" id="PF01408">
    <property type="entry name" value="GFO_IDH_MocA"/>
    <property type="match status" value="1"/>
</dbReference>
<dbReference type="GO" id="GO:0000166">
    <property type="term" value="F:nucleotide binding"/>
    <property type="evidence" value="ECO:0007669"/>
    <property type="project" value="InterPro"/>
</dbReference>
<protein>
    <recommendedName>
        <fullName evidence="1">Gfo/Idh/MocA-like oxidoreductase N-terminal domain-containing protein</fullName>
    </recommendedName>
</protein>